<dbReference type="InParanoid" id="L9JEG9"/>
<dbReference type="GO" id="GO:0005886">
    <property type="term" value="C:plasma membrane"/>
    <property type="evidence" value="ECO:0007669"/>
    <property type="project" value="UniProtKB-SubCell"/>
</dbReference>
<reference evidence="11" key="2">
    <citation type="journal article" date="2013" name="Nat. Commun.">
        <title>Genome of the Chinese tree shrew.</title>
        <authorList>
            <person name="Fan Y."/>
            <person name="Huang Z.Y."/>
            <person name="Cao C.C."/>
            <person name="Chen C.S."/>
            <person name="Chen Y.X."/>
            <person name="Fan D.D."/>
            <person name="He J."/>
            <person name="Hou H.L."/>
            <person name="Hu L."/>
            <person name="Hu X.T."/>
            <person name="Jiang X.T."/>
            <person name="Lai R."/>
            <person name="Lang Y.S."/>
            <person name="Liang B."/>
            <person name="Liao S.G."/>
            <person name="Mu D."/>
            <person name="Ma Y.Y."/>
            <person name="Niu Y.Y."/>
            <person name="Sun X.Q."/>
            <person name="Xia J.Q."/>
            <person name="Xiao J."/>
            <person name="Xiong Z.Q."/>
            <person name="Xu L."/>
            <person name="Yang L."/>
            <person name="Zhang Y."/>
            <person name="Zhao W."/>
            <person name="Zhao X.D."/>
            <person name="Zheng Y.T."/>
            <person name="Zhou J.M."/>
            <person name="Zhu Y.B."/>
            <person name="Zhang G.J."/>
            <person name="Wang J."/>
            <person name="Yao Y.G."/>
        </authorList>
    </citation>
    <scope>NUCLEOTIDE SEQUENCE [LARGE SCALE GENOMIC DNA]</scope>
</reference>
<feature type="region of interest" description="Disordered" evidence="8">
    <location>
        <begin position="1"/>
        <end position="63"/>
    </location>
</feature>
<feature type="compositionally biased region" description="Basic and acidic residues" evidence="8">
    <location>
        <begin position="1"/>
        <end position="11"/>
    </location>
</feature>
<gene>
    <name evidence="10" type="ORF">TREES_T100002017</name>
</gene>
<evidence type="ECO:0000256" key="8">
    <source>
        <dbReference type="SAM" id="MobiDB-lite"/>
    </source>
</evidence>
<name>L9JEG9_TUPCH</name>
<evidence type="ECO:0000256" key="7">
    <source>
        <dbReference type="ARBA" id="ARBA00023224"/>
    </source>
</evidence>
<evidence type="ECO:0000256" key="9">
    <source>
        <dbReference type="SAM" id="Phobius"/>
    </source>
</evidence>
<keyword evidence="5 9" id="KW-1133">Transmembrane helix</keyword>
<keyword evidence="6 9" id="KW-0472">Membrane</keyword>
<feature type="compositionally biased region" description="Basic and acidic residues" evidence="8">
    <location>
        <begin position="36"/>
        <end position="45"/>
    </location>
</feature>
<dbReference type="InterPro" id="IPR000725">
    <property type="entry name" value="Olfact_rcpt"/>
</dbReference>
<keyword evidence="3" id="KW-0716">Sensory transduction</keyword>
<evidence type="ECO:0000313" key="10">
    <source>
        <dbReference type="EMBL" id="ELW47382.1"/>
    </source>
</evidence>
<dbReference type="GO" id="GO:0007186">
    <property type="term" value="P:G protein-coupled receptor signaling pathway"/>
    <property type="evidence" value="ECO:0007669"/>
    <property type="project" value="InterPro"/>
</dbReference>
<feature type="transmembrane region" description="Helical" evidence="9">
    <location>
        <begin position="270"/>
        <end position="288"/>
    </location>
</feature>
<evidence type="ECO:0000256" key="6">
    <source>
        <dbReference type="ARBA" id="ARBA00023136"/>
    </source>
</evidence>
<evidence type="ECO:0000313" key="11">
    <source>
        <dbReference type="Proteomes" id="UP000011518"/>
    </source>
</evidence>
<accession>L9JEG9</accession>
<evidence type="ECO:0000256" key="2">
    <source>
        <dbReference type="ARBA" id="ARBA00022475"/>
    </source>
</evidence>
<sequence length="291" mass="32496">MRRHVQQEPGDHVLPYRPSPPASDGYPTLQSIPGDIRPHGAKEPPHPAGDQGASPAHPHVPLPQQPVLHQHVVLNHHSAQGADDLGKQSHLLLQLRSPALCLPPPGKHRVLPLHGHVLRSLTGRQFTTWVSQCNEHEDMHPAGCQHVAQQSSPLCSKPALFFRLPYCGPSQIQHYFCNEQHLLKLTCMDTMANEMIIFINIGPVVVGCFLLVALSYVSNVHVVLKICTTEGRCRAFQTYTSHCIMVLCFFVPSLFIYLRLGSRDMMDMVVAVFYTVLTPLLNPMVYTLRNK</sequence>
<keyword evidence="11" id="KW-1185">Reference proteome</keyword>
<proteinExistence type="predicted"/>
<feature type="transmembrane region" description="Helical" evidence="9">
    <location>
        <begin position="195"/>
        <end position="217"/>
    </location>
</feature>
<dbReference type="SUPFAM" id="SSF81321">
    <property type="entry name" value="Family A G protein-coupled receptor-like"/>
    <property type="match status" value="1"/>
</dbReference>
<reference evidence="11" key="1">
    <citation type="submission" date="2012-07" db="EMBL/GenBank/DDBJ databases">
        <title>Genome of the Chinese tree shrew, a rising model animal genetically related to primates.</title>
        <authorList>
            <person name="Zhang G."/>
            <person name="Fan Y."/>
            <person name="Yao Y."/>
            <person name="Huang Z."/>
        </authorList>
    </citation>
    <scope>NUCLEOTIDE SEQUENCE [LARGE SCALE GENOMIC DNA]</scope>
</reference>
<dbReference type="Gene3D" id="1.20.1070.10">
    <property type="entry name" value="Rhodopsin 7-helix transmembrane proteins"/>
    <property type="match status" value="1"/>
</dbReference>
<dbReference type="PANTHER" id="PTHR26453">
    <property type="entry name" value="OLFACTORY RECEPTOR"/>
    <property type="match status" value="1"/>
</dbReference>
<comment type="subcellular location">
    <subcellularLocation>
        <location evidence="1">Cell membrane</location>
        <topology evidence="1">Multi-pass membrane protein</topology>
    </subcellularLocation>
</comment>
<dbReference type="Proteomes" id="UP000011518">
    <property type="component" value="Unassembled WGS sequence"/>
</dbReference>
<protein>
    <submittedName>
        <fullName evidence="10">Olfactory receptor 10G9</fullName>
    </submittedName>
</protein>
<dbReference type="GO" id="GO:0004984">
    <property type="term" value="F:olfactory receptor activity"/>
    <property type="evidence" value="ECO:0007669"/>
    <property type="project" value="InterPro"/>
</dbReference>
<dbReference type="Pfam" id="PF13853">
    <property type="entry name" value="7tm_4"/>
    <property type="match status" value="1"/>
</dbReference>
<dbReference type="PRINTS" id="PR00245">
    <property type="entry name" value="OLFACTORYR"/>
</dbReference>
<organism evidence="10 11">
    <name type="scientific">Tupaia chinensis</name>
    <name type="common">Chinese tree shrew</name>
    <name type="synonym">Tupaia belangeri chinensis</name>
    <dbReference type="NCBI Taxonomy" id="246437"/>
    <lineage>
        <taxon>Eukaryota</taxon>
        <taxon>Metazoa</taxon>
        <taxon>Chordata</taxon>
        <taxon>Craniata</taxon>
        <taxon>Vertebrata</taxon>
        <taxon>Euteleostomi</taxon>
        <taxon>Mammalia</taxon>
        <taxon>Eutheria</taxon>
        <taxon>Euarchontoglires</taxon>
        <taxon>Scandentia</taxon>
        <taxon>Tupaiidae</taxon>
        <taxon>Tupaia</taxon>
    </lineage>
</organism>
<keyword evidence="2" id="KW-1003">Cell membrane</keyword>
<keyword evidence="7" id="KW-0807">Transducer</keyword>
<dbReference type="EMBL" id="KB321119">
    <property type="protein sequence ID" value="ELW47382.1"/>
    <property type="molecule type" value="Genomic_DNA"/>
</dbReference>
<dbReference type="AlphaFoldDB" id="L9JEG9"/>
<keyword evidence="4 9" id="KW-0812">Transmembrane</keyword>
<keyword evidence="10" id="KW-0675">Receptor</keyword>
<evidence type="ECO:0000256" key="4">
    <source>
        <dbReference type="ARBA" id="ARBA00022692"/>
    </source>
</evidence>
<evidence type="ECO:0000256" key="5">
    <source>
        <dbReference type="ARBA" id="ARBA00022989"/>
    </source>
</evidence>
<evidence type="ECO:0000256" key="1">
    <source>
        <dbReference type="ARBA" id="ARBA00004651"/>
    </source>
</evidence>
<evidence type="ECO:0000256" key="3">
    <source>
        <dbReference type="ARBA" id="ARBA00022606"/>
    </source>
</evidence>
<feature type="transmembrane region" description="Helical" evidence="9">
    <location>
        <begin position="238"/>
        <end position="258"/>
    </location>
</feature>